<keyword evidence="3" id="KW-0560">Oxidoreductase</keyword>
<keyword evidence="5" id="KW-0472">Membrane</keyword>
<feature type="transmembrane region" description="Helical" evidence="5">
    <location>
        <begin position="97"/>
        <end position="115"/>
    </location>
</feature>
<dbReference type="OrthoDB" id="9794322at2"/>
<dbReference type="InterPro" id="IPR018391">
    <property type="entry name" value="PQQ_b-propeller_rpt"/>
</dbReference>
<dbReference type="GO" id="GO:0016020">
    <property type="term" value="C:membrane"/>
    <property type="evidence" value="ECO:0007669"/>
    <property type="project" value="InterPro"/>
</dbReference>
<dbReference type="Proteomes" id="UP000037643">
    <property type="component" value="Chromosome"/>
</dbReference>
<evidence type="ECO:0000256" key="2">
    <source>
        <dbReference type="ARBA" id="ARBA00008156"/>
    </source>
</evidence>
<keyword evidence="8" id="KW-1185">Reference proteome</keyword>
<dbReference type="InterPro" id="IPR002372">
    <property type="entry name" value="PQQ_rpt_dom"/>
</dbReference>
<dbReference type="Pfam" id="PF01011">
    <property type="entry name" value="PQQ"/>
    <property type="match status" value="1"/>
</dbReference>
<dbReference type="PANTHER" id="PTHR32303:SF4">
    <property type="entry name" value="QUINOPROTEIN GLUCOSE DEHYDROGENASE"/>
    <property type="match status" value="1"/>
</dbReference>
<feature type="transmembrane region" description="Helical" evidence="5">
    <location>
        <begin position="69"/>
        <end position="85"/>
    </location>
</feature>
<accession>A0A0G3X822</accession>
<evidence type="ECO:0000313" key="8">
    <source>
        <dbReference type="Proteomes" id="UP000037643"/>
    </source>
</evidence>
<dbReference type="NCBIfam" id="TIGR03074">
    <property type="entry name" value="PQQ_membr_DH"/>
    <property type="match status" value="1"/>
</dbReference>
<dbReference type="PATRIC" id="fig|543877.4.peg.1647"/>
<feature type="region of interest" description="Disordered" evidence="4">
    <location>
        <begin position="625"/>
        <end position="644"/>
    </location>
</feature>
<evidence type="ECO:0000256" key="4">
    <source>
        <dbReference type="SAM" id="MobiDB-lite"/>
    </source>
</evidence>
<dbReference type="InterPro" id="IPR017511">
    <property type="entry name" value="PQQ_mDH"/>
</dbReference>
<dbReference type="PANTHER" id="PTHR32303">
    <property type="entry name" value="QUINOPROTEIN ALCOHOL DEHYDROGENASE (CYTOCHROME C)"/>
    <property type="match status" value="1"/>
</dbReference>
<dbReference type="CDD" id="cd10280">
    <property type="entry name" value="PQQ_mGDH"/>
    <property type="match status" value="1"/>
</dbReference>
<dbReference type="KEGG" id="amx:AM2010_1621"/>
<keyword evidence="5" id="KW-1133">Transmembrane helix</keyword>
<feature type="transmembrane region" description="Helical" evidence="5">
    <location>
        <begin position="122"/>
        <end position="144"/>
    </location>
</feature>
<evidence type="ECO:0000313" key="7">
    <source>
        <dbReference type="EMBL" id="AKM07690.1"/>
    </source>
</evidence>
<feature type="compositionally biased region" description="Gly residues" evidence="4">
    <location>
        <begin position="632"/>
        <end position="643"/>
    </location>
</feature>
<feature type="domain" description="Pyrrolo-quinoline quinone repeat" evidence="6">
    <location>
        <begin position="172"/>
        <end position="774"/>
    </location>
</feature>
<dbReference type="GO" id="GO:0048038">
    <property type="term" value="F:quinone binding"/>
    <property type="evidence" value="ECO:0007669"/>
    <property type="project" value="InterPro"/>
</dbReference>
<dbReference type="RefSeq" id="WP_047807818.1">
    <property type="nucleotide sequence ID" value="NZ_CP011805.1"/>
</dbReference>
<feature type="transmembrane region" description="Helical" evidence="5">
    <location>
        <begin position="45"/>
        <end position="62"/>
    </location>
</feature>
<dbReference type="GO" id="GO:0008876">
    <property type="term" value="F:quinoprotein glucose dehydrogenase activity"/>
    <property type="evidence" value="ECO:0007669"/>
    <property type="project" value="TreeGrafter"/>
</dbReference>
<dbReference type="AlphaFoldDB" id="A0A0G3X822"/>
<evidence type="ECO:0000256" key="3">
    <source>
        <dbReference type="ARBA" id="ARBA00023002"/>
    </source>
</evidence>
<reference evidence="7 8" key="1">
    <citation type="submission" date="2015-06" db="EMBL/GenBank/DDBJ databases">
        <authorList>
            <person name="Kim K.M."/>
        </authorList>
    </citation>
    <scope>NUCLEOTIDE SEQUENCE [LARGE SCALE GENOMIC DNA]</scope>
    <source>
        <strain evidence="7 8">KCTC 22370</strain>
    </source>
</reference>
<comment type="cofactor">
    <cofactor evidence="1">
        <name>pyrroloquinoline quinone</name>
        <dbReference type="ChEBI" id="CHEBI:58442"/>
    </cofactor>
</comment>
<proteinExistence type="inferred from homology"/>
<sequence>MDDATTGRQHDRPHWAAIVLGLLLALLGLALFAGGAWLAALGGSIYYLLAGLVVGISGILIARGRIAGVALYALAFLATVGWALWETGFDAWPLVPRIVGPAVLLILVILVAPLMHRRPFGWGGASALAAVAFLVVGGGFFLVAQSGSRTAGALPAADFAAGGDFPAARGEWTAYGGTAEAQRYSTLAQITPENVDRLERAWVAHTRDLPADMNDNSYGAETTPLKIGDRLFLCSATNILIALDAATGREIWRHDPGVSEDWIPYTAACRGVAYHEADSGDPEAPCASRVIEGTLDARIIAVDARTGRPCAGFGDGGSVDITQGMGPVVPGMVSITSPPVVVRGNIVTGHQVLDGQKLDAPSGAIQAFDATTGELAWAWDMDAPERQGRPEGGDMYARGTPNMWTMASADEELGLVYLPMGNSAGDYYSSGRSEAENRYATALVALDAETGRPRWHFQTVHKDVWDYDLGSQPTLIDLPGGIPAVVLASKQGDIYVLDRRTGRLLTQAEERPVPQGGVEPAERTATQPFSLFHTLARPRLEERDMWGMSPLDQLACRIQFRRAAYDGIYTPPTADRRWIQYPGYNGGSDWGGIAIDPVRGVIVANYNDMPNYNRLVPREEADAKGWAPRGSARGGAMGSGAEGAGDPQMGAPYAIDVNAGWRLPFTGLLCKEPPYGGIRAIDLRTGETIWDRPFGTARRNGPFGIPSMLPLDIGTPNNGGSVVTAGGLIFIAATTDNLFSAIDLRTGETVWQDVLPAGGQATPITYEANGRQYVVVMAGGHHFMETPVGDELIAYALPRE</sequence>
<evidence type="ECO:0000256" key="5">
    <source>
        <dbReference type="SAM" id="Phobius"/>
    </source>
</evidence>
<comment type="similarity">
    <text evidence="2">Belongs to the bacterial PQQ dehydrogenase family.</text>
</comment>
<evidence type="ECO:0000256" key="1">
    <source>
        <dbReference type="ARBA" id="ARBA00001931"/>
    </source>
</evidence>
<feature type="transmembrane region" description="Helical" evidence="5">
    <location>
        <begin position="15"/>
        <end position="39"/>
    </location>
</feature>
<dbReference type="EMBL" id="CP011805">
    <property type="protein sequence ID" value="AKM07690.1"/>
    <property type="molecule type" value="Genomic_DNA"/>
</dbReference>
<name>A0A0G3X822_9SPHN</name>
<keyword evidence="5" id="KW-0812">Transmembrane</keyword>
<organism evidence="7 8">
    <name type="scientific">Pelagerythrobacter marensis</name>
    <dbReference type="NCBI Taxonomy" id="543877"/>
    <lineage>
        <taxon>Bacteria</taxon>
        <taxon>Pseudomonadati</taxon>
        <taxon>Pseudomonadota</taxon>
        <taxon>Alphaproteobacteria</taxon>
        <taxon>Sphingomonadales</taxon>
        <taxon>Erythrobacteraceae</taxon>
        <taxon>Pelagerythrobacter</taxon>
    </lineage>
</organism>
<dbReference type="SUPFAM" id="SSF50998">
    <property type="entry name" value="Quinoprotein alcohol dehydrogenase-like"/>
    <property type="match status" value="1"/>
</dbReference>
<dbReference type="Gene3D" id="2.140.10.10">
    <property type="entry name" value="Quinoprotein alcohol dehydrogenase-like superfamily"/>
    <property type="match status" value="2"/>
</dbReference>
<dbReference type="STRING" id="543877.AM2010_1621"/>
<evidence type="ECO:0000259" key="6">
    <source>
        <dbReference type="Pfam" id="PF01011"/>
    </source>
</evidence>
<dbReference type="SMART" id="SM00564">
    <property type="entry name" value="PQQ"/>
    <property type="match status" value="6"/>
</dbReference>
<gene>
    <name evidence="7" type="ORF">AM2010_1621</name>
</gene>
<protein>
    <submittedName>
        <fullName evidence="7">Broad-specificity glycerol dehydrogenase</fullName>
    </submittedName>
</protein>
<dbReference type="InterPro" id="IPR011047">
    <property type="entry name" value="Quinoprotein_ADH-like_sf"/>
</dbReference>